<dbReference type="EMBL" id="JAHYIQ010000001">
    <property type="protein sequence ID" value="KAK1137386.1"/>
    <property type="molecule type" value="Genomic_DNA"/>
</dbReference>
<evidence type="ECO:0000256" key="1">
    <source>
        <dbReference type="SAM" id="MobiDB-lite"/>
    </source>
</evidence>
<gene>
    <name evidence="2" type="ORF">K0M31_001898</name>
</gene>
<evidence type="ECO:0000313" key="3">
    <source>
        <dbReference type="Proteomes" id="UP001177670"/>
    </source>
</evidence>
<reference evidence="2" key="1">
    <citation type="submission" date="2021-10" db="EMBL/GenBank/DDBJ databases">
        <title>Melipona bicolor Genome sequencing and assembly.</title>
        <authorList>
            <person name="Araujo N.S."/>
            <person name="Arias M.C."/>
        </authorList>
    </citation>
    <scope>NUCLEOTIDE SEQUENCE</scope>
    <source>
        <strain evidence="2">USP_2M_L1-L4_2017</strain>
        <tissue evidence="2">Whole body</tissue>
    </source>
</reference>
<organism evidence="2 3">
    <name type="scientific">Melipona bicolor</name>
    <dbReference type="NCBI Taxonomy" id="60889"/>
    <lineage>
        <taxon>Eukaryota</taxon>
        <taxon>Metazoa</taxon>
        <taxon>Ecdysozoa</taxon>
        <taxon>Arthropoda</taxon>
        <taxon>Hexapoda</taxon>
        <taxon>Insecta</taxon>
        <taxon>Pterygota</taxon>
        <taxon>Neoptera</taxon>
        <taxon>Endopterygota</taxon>
        <taxon>Hymenoptera</taxon>
        <taxon>Apocrita</taxon>
        <taxon>Aculeata</taxon>
        <taxon>Apoidea</taxon>
        <taxon>Anthophila</taxon>
        <taxon>Apidae</taxon>
        <taxon>Melipona</taxon>
    </lineage>
</organism>
<name>A0AA40GGG8_9HYME</name>
<comment type="caution">
    <text evidence="2">The sequence shown here is derived from an EMBL/GenBank/DDBJ whole genome shotgun (WGS) entry which is preliminary data.</text>
</comment>
<dbReference type="AlphaFoldDB" id="A0AA40GGG8"/>
<accession>A0AA40GGG8</accession>
<keyword evidence="3" id="KW-1185">Reference proteome</keyword>
<feature type="region of interest" description="Disordered" evidence="1">
    <location>
        <begin position="42"/>
        <end position="63"/>
    </location>
</feature>
<evidence type="ECO:0000313" key="2">
    <source>
        <dbReference type="EMBL" id="KAK1137386.1"/>
    </source>
</evidence>
<proteinExistence type="predicted"/>
<protein>
    <submittedName>
        <fullName evidence="2">Uncharacterized protein</fullName>
    </submittedName>
</protein>
<sequence length="63" mass="7078">MMKRSRVQLEDIAKFYCIVKYKSRQDEEPLLGMVAGNALRKKDGKEGSAARIGRQARRDGGHG</sequence>
<dbReference type="Proteomes" id="UP001177670">
    <property type="component" value="Unassembled WGS sequence"/>
</dbReference>